<evidence type="ECO:0000313" key="1">
    <source>
        <dbReference type="EMBL" id="MFC6672846.1"/>
    </source>
</evidence>
<evidence type="ECO:0000313" key="2">
    <source>
        <dbReference type="Proteomes" id="UP001596422"/>
    </source>
</evidence>
<comment type="caution">
    <text evidence="1">The sequence shown here is derived from an EMBL/GenBank/DDBJ whole genome shotgun (WGS) entry which is preliminary data.</text>
</comment>
<dbReference type="RefSeq" id="WP_379911261.1">
    <property type="nucleotide sequence ID" value="NZ_JBHSWE010000001.1"/>
</dbReference>
<dbReference type="Proteomes" id="UP001596422">
    <property type="component" value="Unassembled WGS sequence"/>
</dbReference>
<keyword evidence="2" id="KW-1185">Reference proteome</keyword>
<organism evidence="1 2">
    <name type="scientific">Marinobacterium aestuariivivens</name>
    <dbReference type="NCBI Taxonomy" id="1698799"/>
    <lineage>
        <taxon>Bacteria</taxon>
        <taxon>Pseudomonadati</taxon>
        <taxon>Pseudomonadota</taxon>
        <taxon>Gammaproteobacteria</taxon>
        <taxon>Oceanospirillales</taxon>
        <taxon>Oceanospirillaceae</taxon>
        <taxon>Marinobacterium</taxon>
    </lineage>
</organism>
<dbReference type="EMBL" id="JBHSWE010000001">
    <property type="protein sequence ID" value="MFC6672846.1"/>
    <property type="molecule type" value="Genomic_DNA"/>
</dbReference>
<gene>
    <name evidence="1" type="ORF">ACFQDL_24260</name>
</gene>
<name>A0ABW2A627_9GAMM</name>
<proteinExistence type="predicted"/>
<reference evidence="2" key="1">
    <citation type="journal article" date="2019" name="Int. J. Syst. Evol. Microbiol.">
        <title>The Global Catalogue of Microorganisms (GCM) 10K type strain sequencing project: providing services to taxonomists for standard genome sequencing and annotation.</title>
        <authorList>
            <consortium name="The Broad Institute Genomics Platform"/>
            <consortium name="The Broad Institute Genome Sequencing Center for Infectious Disease"/>
            <person name="Wu L."/>
            <person name="Ma J."/>
        </authorList>
    </citation>
    <scope>NUCLEOTIDE SEQUENCE [LARGE SCALE GENOMIC DNA]</scope>
    <source>
        <strain evidence="2">NBRC 111756</strain>
    </source>
</reference>
<protein>
    <submittedName>
        <fullName evidence="1">Uncharacterized protein</fullName>
    </submittedName>
</protein>
<accession>A0ABW2A627</accession>
<sequence length="87" mass="9443">MSLLINDLEKNEQLDAQAMTHVRGGKAIFASKQVHHFGPGPKGYGPAVILPGHLFNKKSLTNSSTQLNIVVNSQNVSQTNSNTLLQF</sequence>